<keyword evidence="6 10" id="KW-0915">Sodium</keyword>
<dbReference type="Gene3D" id="6.10.140.1330">
    <property type="match status" value="1"/>
</dbReference>
<dbReference type="EMBL" id="JARESE010000062">
    <property type="protein sequence ID" value="MDE8653682.1"/>
    <property type="molecule type" value="Genomic_DNA"/>
</dbReference>
<gene>
    <name evidence="12" type="ORF">PYV00_18450</name>
</gene>
<feature type="transmembrane region" description="Helical" evidence="10">
    <location>
        <begin position="31"/>
        <end position="49"/>
    </location>
</feature>
<feature type="transmembrane region" description="Helical" evidence="10">
    <location>
        <begin position="240"/>
        <end position="259"/>
    </location>
</feature>
<comment type="function">
    <text evidence="10">Na(+)/H(+) antiporter that extrudes sodium in exchange for external protons.</text>
</comment>
<keyword evidence="2 10" id="KW-0813">Transport</keyword>
<keyword evidence="8 10" id="KW-0472">Membrane</keyword>
<comment type="subcellular location">
    <subcellularLocation>
        <location evidence="10">Cell inner membrane</location>
        <topology evidence="10">Multi-pass membrane protein</topology>
    </subcellularLocation>
    <subcellularLocation>
        <location evidence="1">Cell membrane</location>
        <topology evidence="1">Multi-pass membrane protein</topology>
    </subcellularLocation>
</comment>
<keyword evidence="5 10" id="KW-1133">Transmembrane helix</keyword>
<sequence>METITLVLILLFAVVVSGVVSRMLPWAIPRPLVQIAFGAVIGLIANWRVTLDPDIFFLLLLPPLLFLDGWRIPPEGLFRDGKTILELALGLVVFTVVGMGLFIHWMIPAMPLAVAFALAAVVSPTDPIAVSAIARRVPIPSRMMHILEGESLLNDASGLVCLRFAIAAALTGTFSIHDAALSFLWMAFGGIAVGAGLTWAVGRIKAWLSRRLGEDSGSQILISLLIPFGAYLIAEHLHCSGILAAVAAGLTMGFVEGSGKAMAVTRIRRATFWDVIQFTANGIVFVLLGEQLPMILSQASETVRLTGHHGPFWLALYVVAINLGLAGLRFLWVWLSFRLTQFGGGERGAGPNWRIVAAMSFAGVRGAITLAGVLTLPLAMGDGSPFPARELAIFLAMGVIVTSLVVASICLPWLLNGLEMPPEPSRQAEEDAARIRAAQAAITEIEKVQHDLAEGRSDADLYVAAAARIMEAYRQRIENRQGNVEANALGRHSEQVERDLRLAALKAERTQIFRMVRKRELGSDLARKLIREIDLLEARYAG</sequence>
<feature type="transmembrane region" description="Helical" evidence="10">
    <location>
        <begin position="391"/>
        <end position="415"/>
    </location>
</feature>
<evidence type="ECO:0000256" key="4">
    <source>
        <dbReference type="ARBA" id="ARBA00022692"/>
    </source>
</evidence>
<comment type="caution">
    <text evidence="12">The sequence shown here is derived from an EMBL/GenBank/DDBJ whole genome shotgun (WGS) entry which is preliminary data.</text>
</comment>
<evidence type="ECO:0000256" key="10">
    <source>
        <dbReference type="RuleBase" id="RU366002"/>
    </source>
</evidence>
<evidence type="ECO:0000313" key="12">
    <source>
        <dbReference type="EMBL" id="MDE8653682.1"/>
    </source>
</evidence>
<protein>
    <submittedName>
        <fullName evidence="12">Na+/H+ antiporter</fullName>
    </submittedName>
</protein>
<dbReference type="Proteomes" id="UP001216253">
    <property type="component" value="Unassembled WGS sequence"/>
</dbReference>
<name>A0ABT5WUW9_9SPHN</name>
<keyword evidence="4 10" id="KW-0812">Transmembrane</keyword>
<dbReference type="InterPro" id="IPR018422">
    <property type="entry name" value="Cation/H_exchanger_CPA1"/>
</dbReference>
<evidence type="ECO:0000256" key="5">
    <source>
        <dbReference type="ARBA" id="ARBA00022989"/>
    </source>
</evidence>
<evidence type="ECO:0000256" key="6">
    <source>
        <dbReference type="ARBA" id="ARBA00023053"/>
    </source>
</evidence>
<feature type="transmembrane region" description="Helical" evidence="10">
    <location>
        <begin position="113"/>
        <end position="135"/>
    </location>
</feature>
<feature type="transmembrane region" description="Helical" evidence="10">
    <location>
        <begin position="6"/>
        <end position="24"/>
    </location>
</feature>
<dbReference type="PANTHER" id="PTHR10110:SF86">
    <property type="entry name" value="SODIUM_HYDROGEN EXCHANGER 7"/>
    <property type="match status" value="1"/>
</dbReference>
<organism evidence="12 13">
    <name type="scientific">Novosphingobium album</name>
    <name type="common">ex Liu et al. 2023</name>
    <dbReference type="NCBI Taxonomy" id="3031130"/>
    <lineage>
        <taxon>Bacteria</taxon>
        <taxon>Pseudomonadati</taxon>
        <taxon>Pseudomonadota</taxon>
        <taxon>Alphaproteobacteria</taxon>
        <taxon>Sphingomonadales</taxon>
        <taxon>Sphingomonadaceae</taxon>
        <taxon>Novosphingobium</taxon>
    </lineage>
</organism>
<dbReference type="InterPro" id="IPR004705">
    <property type="entry name" value="Cation/H_exchanger_CPA1_bac"/>
</dbReference>
<feature type="domain" description="Cation/H+ exchanger transmembrane" evidence="11">
    <location>
        <begin position="13"/>
        <end position="416"/>
    </location>
</feature>
<keyword evidence="9 10" id="KW-0739">Sodium transport</keyword>
<feature type="transmembrane region" description="Helical" evidence="10">
    <location>
        <begin position="271"/>
        <end position="292"/>
    </location>
</feature>
<dbReference type="PANTHER" id="PTHR10110">
    <property type="entry name" value="SODIUM/HYDROGEN EXCHANGER"/>
    <property type="match status" value="1"/>
</dbReference>
<evidence type="ECO:0000256" key="2">
    <source>
        <dbReference type="ARBA" id="ARBA00022448"/>
    </source>
</evidence>
<feature type="transmembrane region" description="Helical" evidence="10">
    <location>
        <begin position="355"/>
        <end position="379"/>
    </location>
</feature>
<feature type="transmembrane region" description="Helical" evidence="10">
    <location>
        <begin position="84"/>
        <end position="107"/>
    </location>
</feature>
<evidence type="ECO:0000259" key="11">
    <source>
        <dbReference type="Pfam" id="PF00999"/>
    </source>
</evidence>
<dbReference type="InterPro" id="IPR006153">
    <property type="entry name" value="Cation/H_exchanger_TM"/>
</dbReference>
<keyword evidence="13" id="KW-1185">Reference proteome</keyword>
<evidence type="ECO:0000256" key="1">
    <source>
        <dbReference type="ARBA" id="ARBA00004651"/>
    </source>
</evidence>
<evidence type="ECO:0000256" key="7">
    <source>
        <dbReference type="ARBA" id="ARBA00023065"/>
    </source>
</evidence>
<comment type="similarity">
    <text evidence="10">Belongs to the monovalent cation:proton antiporter 1 (CPA1) transporter (TC 2.A.36) family.</text>
</comment>
<accession>A0ABT5WUW9</accession>
<feature type="transmembrane region" description="Helical" evidence="10">
    <location>
        <begin position="312"/>
        <end position="335"/>
    </location>
</feature>
<evidence type="ECO:0000256" key="8">
    <source>
        <dbReference type="ARBA" id="ARBA00023136"/>
    </source>
</evidence>
<evidence type="ECO:0000256" key="9">
    <source>
        <dbReference type="ARBA" id="ARBA00023201"/>
    </source>
</evidence>
<keyword evidence="10" id="KW-0997">Cell inner membrane</keyword>
<keyword evidence="3" id="KW-1003">Cell membrane</keyword>
<dbReference type="Pfam" id="PF00999">
    <property type="entry name" value="Na_H_Exchanger"/>
    <property type="match status" value="1"/>
</dbReference>
<dbReference type="RefSeq" id="WP_275229766.1">
    <property type="nucleotide sequence ID" value="NZ_JARESE010000062.1"/>
</dbReference>
<evidence type="ECO:0000313" key="13">
    <source>
        <dbReference type="Proteomes" id="UP001216253"/>
    </source>
</evidence>
<proteinExistence type="inferred from homology"/>
<feature type="transmembrane region" description="Helical" evidence="10">
    <location>
        <begin position="55"/>
        <end position="72"/>
    </location>
</feature>
<keyword evidence="7 10" id="KW-0406">Ion transport</keyword>
<dbReference type="NCBIfam" id="TIGR00831">
    <property type="entry name" value="a_cpa1"/>
    <property type="match status" value="1"/>
</dbReference>
<keyword evidence="10" id="KW-0050">Antiport</keyword>
<reference evidence="12 13" key="1">
    <citation type="submission" date="2023-03" db="EMBL/GenBank/DDBJ databases">
        <title>NovoSphingobium album sp. nov. isolated from polycyclic aromatic hydrocarbons- and heavy-metal polluted soil.</title>
        <authorList>
            <person name="Liu Z."/>
            <person name="Wang K."/>
        </authorList>
    </citation>
    <scope>NUCLEOTIDE SEQUENCE [LARGE SCALE GENOMIC DNA]</scope>
    <source>
        <strain evidence="12 13">H3SJ31-1</strain>
    </source>
</reference>
<evidence type="ECO:0000256" key="3">
    <source>
        <dbReference type="ARBA" id="ARBA00022475"/>
    </source>
</evidence>
<feature type="transmembrane region" description="Helical" evidence="10">
    <location>
        <begin position="183"/>
        <end position="204"/>
    </location>
</feature>